<dbReference type="RefSeq" id="XP_028879015.1">
    <property type="nucleotide sequence ID" value="XM_029029639.1"/>
</dbReference>
<gene>
    <name evidence="2" type="ORF">TM35_000391230</name>
</gene>
<dbReference type="GeneID" id="39989419"/>
<dbReference type="AlphaFoldDB" id="A0A1X0NLB5"/>
<evidence type="ECO:0000313" key="3">
    <source>
        <dbReference type="Proteomes" id="UP000192257"/>
    </source>
</evidence>
<evidence type="ECO:0000256" key="1">
    <source>
        <dbReference type="SAM" id="MobiDB-lite"/>
    </source>
</evidence>
<organism evidence="2 3">
    <name type="scientific">Trypanosoma theileri</name>
    <dbReference type="NCBI Taxonomy" id="67003"/>
    <lineage>
        <taxon>Eukaryota</taxon>
        <taxon>Discoba</taxon>
        <taxon>Euglenozoa</taxon>
        <taxon>Kinetoplastea</taxon>
        <taxon>Metakinetoplastina</taxon>
        <taxon>Trypanosomatida</taxon>
        <taxon>Trypanosomatidae</taxon>
        <taxon>Trypanosoma</taxon>
    </lineage>
</organism>
<proteinExistence type="predicted"/>
<name>A0A1X0NLB5_9TRYP</name>
<sequence length="128" mass="14420">MLFNDGVGWVCVLVGYGAPSFSKQRRLLAPSVSFDAVVVDNSTAESPPLRKKKEAECELSNPSEPQPRHLWKKFRGVKSKRRTAKKLPLEEPMDNIRIMGTKPRLSIMSVVLAKWQGALQQDDCRLKV</sequence>
<dbReference type="Proteomes" id="UP000192257">
    <property type="component" value="Unassembled WGS sequence"/>
</dbReference>
<protein>
    <submittedName>
        <fullName evidence="2">Uncharacterized protein</fullName>
    </submittedName>
</protein>
<comment type="caution">
    <text evidence="2">The sequence shown here is derived from an EMBL/GenBank/DDBJ whole genome shotgun (WGS) entry which is preliminary data.</text>
</comment>
<dbReference type="EMBL" id="NBCO01000039">
    <property type="protein sequence ID" value="ORC84949.1"/>
    <property type="molecule type" value="Genomic_DNA"/>
</dbReference>
<evidence type="ECO:0000313" key="2">
    <source>
        <dbReference type="EMBL" id="ORC84949.1"/>
    </source>
</evidence>
<reference evidence="2 3" key="1">
    <citation type="submission" date="2017-03" db="EMBL/GenBank/DDBJ databases">
        <title>An alternative strategy for trypanosome survival in the mammalian bloodstream revealed through genome and transcriptome analysis of the ubiquitous bovine parasite Trypanosoma (Megatrypanum) theileri.</title>
        <authorList>
            <person name="Kelly S."/>
            <person name="Ivens A."/>
            <person name="Mott A."/>
            <person name="O'Neill E."/>
            <person name="Emms D."/>
            <person name="Macleod O."/>
            <person name="Voorheis P."/>
            <person name="Matthews J."/>
            <person name="Matthews K."/>
            <person name="Carrington M."/>
        </authorList>
    </citation>
    <scope>NUCLEOTIDE SEQUENCE [LARGE SCALE GENOMIC DNA]</scope>
    <source>
        <strain evidence="2">Edinburgh</strain>
    </source>
</reference>
<accession>A0A1X0NLB5</accession>
<keyword evidence="3" id="KW-1185">Reference proteome</keyword>
<dbReference type="VEuPathDB" id="TriTrypDB:TM35_000391230"/>
<feature type="region of interest" description="Disordered" evidence="1">
    <location>
        <begin position="45"/>
        <end position="68"/>
    </location>
</feature>